<name>A0A836ABP4_SHEEP</name>
<feature type="compositionally biased region" description="Basic and acidic residues" evidence="1">
    <location>
        <begin position="465"/>
        <end position="481"/>
    </location>
</feature>
<dbReference type="Gene3D" id="1.10.8.270">
    <property type="entry name" value="putative rabgap domain of human tbc1 domain family member 14 like domains"/>
    <property type="match status" value="1"/>
</dbReference>
<dbReference type="AlphaFoldDB" id="A0A836ABP4"/>
<evidence type="ECO:0000256" key="1">
    <source>
        <dbReference type="SAM" id="MobiDB-lite"/>
    </source>
</evidence>
<accession>A0A836ABP4</accession>
<dbReference type="InterPro" id="IPR035969">
    <property type="entry name" value="Rab-GAP_TBC_sf"/>
</dbReference>
<dbReference type="Proteomes" id="UP000664991">
    <property type="component" value="Unassembled WGS sequence"/>
</dbReference>
<evidence type="ECO:0000313" key="4">
    <source>
        <dbReference type="Proteomes" id="UP000664991"/>
    </source>
</evidence>
<dbReference type="InterPro" id="IPR050302">
    <property type="entry name" value="Rab_GAP_TBC_domain"/>
</dbReference>
<dbReference type="PANTHER" id="PTHR47219">
    <property type="entry name" value="RAB GTPASE-ACTIVATING PROTEIN 1-LIKE"/>
    <property type="match status" value="1"/>
</dbReference>
<feature type="region of interest" description="Disordered" evidence="1">
    <location>
        <begin position="461"/>
        <end position="486"/>
    </location>
</feature>
<dbReference type="PANTHER" id="PTHR47219:SF18">
    <property type="entry name" value="TBC1 DOMAIN FAMILY MEMBER 1 ISOFORM X1"/>
    <property type="match status" value="1"/>
</dbReference>
<evidence type="ECO:0000313" key="3">
    <source>
        <dbReference type="EMBL" id="KAG5205002.1"/>
    </source>
</evidence>
<dbReference type="EMBL" id="JAEMGP010000009">
    <property type="protein sequence ID" value="KAG5205002.1"/>
    <property type="molecule type" value="Genomic_DNA"/>
</dbReference>
<organism evidence="3 4">
    <name type="scientific">Ovis aries</name>
    <name type="common">Sheep</name>
    <dbReference type="NCBI Taxonomy" id="9940"/>
    <lineage>
        <taxon>Eukaryota</taxon>
        <taxon>Metazoa</taxon>
        <taxon>Chordata</taxon>
        <taxon>Craniata</taxon>
        <taxon>Vertebrata</taxon>
        <taxon>Euteleostomi</taxon>
        <taxon>Mammalia</taxon>
        <taxon>Eutheria</taxon>
        <taxon>Laurasiatheria</taxon>
        <taxon>Artiodactyla</taxon>
        <taxon>Ruminantia</taxon>
        <taxon>Pecora</taxon>
        <taxon>Bovidae</taxon>
        <taxon>Caprinae</taxon>
        <taxon>Ovis</taxon>
    </lineage>
</organism>
<evidence type="ECO:0000259" key="2">
    <source>
        <dbReference type="PROSITE" id="PS50086"/>
    </source>
</evidence>
<sequence>MQLLPWLTSNTFFYKASAYNARDPGLILWRRKWQPFPALLPGKSHGWRSVIGYSPRGCKELDMTERLHFHFYHFEVLFCGHVVMALRKAPPALINQCLEGFSHVSALGNAEQVLSQCARPSQSLGCRSLAFRKEFQYAGLRSSSFFNSFEESVIQNHLISELNIVQRTDIEEFTSSVLTPKKIALEKNFQEISFCSQGGRGFHFLCYVFQCTNEALIMMTLKQAFMVPSVQQTVKALVQLCEGCPLQELQKHLTTLTNQEQATICEENELVISFLRCLHEDKLKVHIHIGEIKKTSQIAAENIGTELPSSTTQFRLLLLLSHFSRSGVPLPSPQFRLDMLKNKVKRSLTESLESILSWDNKARGLQEHSASLGLVSSVSGTFSNTSKELSGCEKEALPISKSCFRILGSLDDLSSDSESQPVEEPALLSPNHVLMECQEPPQLAWGSPGVSQRKLVRYHSVSTETPHESKNFESKADHMGDSSRTSIKTQRPWRQQIFLQEQKRTSREHRELWQKAILQQILLLRMEKENQKLQLDYEEITPCLKEVTTYYSAQLGAGQLLLYNILKACSLLDEVGYCQGLSFVAGILLLHMGEEEAFNMLKFLMFDMGRWKQYRTDMIILQIQMYQLSSLFHGYHRDLYNHLEGHEISPSLCHALVPHCACLAVPPGLRPRVSDMIFLQGSEVIFKVALSLLGYHTPLILQHENLETIVDFIKSTLPNLGLVQMLKTISQAYEVEYHGLQEEFTDCSLSDNQRMHKLEKTNSSLHKQNCDLLEQLQKLLTSESKLKQAALALELEWSALLQTVEQLWRQMAELGGREPDPTLPEPLGD</sequence>
<dbReference type="SUPFAM" id="SSF47923">
    <property type="entry name" value="Ypt/Rab-GAP domain of gyp1p"/>
    <property type="match status" value="2"/>
</dbReference>
<proteinExistence type="predicted"/>
<reference evidence="3 4" key="1">
    <citation type="submission" date="2020-12" db="EMBL/GenBank/DDBJ databases">
        <title>De novo assembly of Tibetan sheep genome.</title>
        <authorList>
            <person name="Li X."/>
        </authorList>
    </citation>
    <scope>NUCLEOTIDE SEQUENCE [LARGE SCALE GENOMIC DNA]</scope>
    <source>
        <tissue evidence="3">Heart</tissue>
    </source>
</reference>
<feature type="domain" description="Rab-GAP TBC" evidence="2">
    <location>
        <begin position="503"/>
        <end position="681"/>
    </location>
</feature>
<gene>
    <name evidence="3" type="ORF">JEQ12_019447</name>
</gene>
<comment type="caution">
    <text evidence="3">The sequence shown here is derived from an EMBL/GenBank/DDBJ whole genome shotgun (WGS) entry which is preliminary data.</text>
</comment>
<dbReference type="InterPro" id="IPR000195">
    <property type="entry name" value="Rab-GAP-TBC_dom"/>
</dbReference>
<dbReference type="SUPFAM" id="SSF50729">
    <property type="entry name" value="PH domain-like"/>
    <property type="match status" value="1"/>
</dbReference>
<protein>
    <recommendedName>
        <fullName evidence="2">Rab-GAP TBC domain-containing protein</fullName>
    </recommendedName>
</protein>
<dbReference type="Pfam" id="PF00566">
    <property type="entry name" value="RabGAP-TBC"/>
    <property type="match status" value="1"/>
</dbReference>
<dbReference type="SMART" id="SM00164">
    <property type="entry name" value="TBC"/>
    <property type="match status" value="1"/>
</dbReference>
<dbReference type="Gene3D" id="1.10.472.80">
    <property type="entry name" value="Ypt/Rab-GAP domain of gyp1p, domain 3"/>
    <property type="match status" value="1"/>
</dbReference>
<dbReference type="PROSITE" id="PS50086">
    <property type="entry name" value="TBC_RABGAP"/>
    <property type="match status" value="1"/>
</dbReference>